<accession>A0ABT6JGM5</accession>
<dbReference type="PANTHER" id="PTHR33361">
    <property type="entry name" value="GLR0591 PROTEIN"/>
    <property type="match status" value="1"/>
</dbReference>
<sequence>MRLPVAARTLALSIAFALSGGAASAQDAPASPVAAAAPAGQADVQARLDAWFAEKYQEQLRFSPISLTFLGRKELYDQLDDMSYEAADRQLAWQKATVDELEREFDRDALDPEAQLSYDLWKLQYENARDAMRFRDNVYVFNQMQGAQSFLPTFLINFHKVEDESDYLAYLKRIEAVPRAFGQMLDRAKRNAEAGYRMPRFAYDGVLTEARKVVSGAPFGEGEDSALWADLQAKADALVKAGKIDAARADELKSQARAALVAHVQPPYAELIAWAEADRANAAENPSGVGSTQPNGGEYYRHQLRMHTTTDLTAEQVHQIGLDEVKRIHGEMEALKDKVGFDGDLQAFFKHIGTDPQFKFPDTDAGRQAYIDEATAAIANIKRVLPQYFGLLPKADLVVKRVEPFREQPGAAQHYFPGTPDGSRPGVYYAHLSDMNAMPKPELEVIAYHEGLPGHHMQISIAQELTGVPEFRTQARSTAYSEGWGLYSEWLAKEMPGTYQDPYSEYGRLSSELWRAVRLVVDTGLHAKGWTEQQAVDYFKANTAIPDASVRSEVQRYITWPGQATAYKIGMIRIQELRRKAEEQLGERFDIRGFHDAVLGGGALPMTLLERRVDQWIESRKQV</sequence>
<dbReference type="InterPro" id="IPR010281">
    <property type="entry name" value="DUF885"/>
</dbReference>
<proteinExistence type="predicted"/>
<dbReference type="Proteomes" id="UP001156831">
    <property type="component" value="Unassembled WGS sequence"/>
</dbReference>
<feature type="signal peptide" evidence="1">
    <location>
        <begin position="1"/>
        <end position="25"/>
    </location>
</feature>
<protein>
    <submittedName>
        <fullName evidence="2">DUF885 domain-containing protein</fullName>
    </submittedName>
</protein>
<dbReference type="EMBL" id="JARXRN010000020">
    <property type="protein sequence ID" value="MDH5829833.1"/>
    <property type="molecule type" value="Genomic_DNA"/>
</dbReference>
<comment type="caution">
    <text evidence="2">The sequence shown here is derived from an EMBL/GenBank/DDBJ whole genome shotgun (WGS) entry which is preliminary data.</text>
</comment>
<dbReference type="RefSeq" id="WP_280600210.1">
    <property type="nucleotide sequence ID" value="NZ_JARXRN010000020.1"/>
</dbReference>
<organism evidence="2 3">
    <name type="scientific">Luteimonas rhizosphaericola</name>
    <dbReference type="NCBI Taxonomy" id="3042024"/>
    <lineage>
        <taxon>Bacteria</taxon>
        <taxon>Pseudomonadati</taxon>
        <taxon>Pseudomonadota</taxon>
        <taxon>Gammaproteobacteria</taxon>
        <taxon>Lysobacterales</taxon>
        <taxon>Lysobacteraceae</taxon>
        <taxon>Luteimonas</taxon>
    </lineage>
</organism>
<name>A0ABT6JGM5_9GAMM</name>
<reference evidence="2 3" key="1">
    <citation type="submission" date="2023-04" db="EMBL/GenBank/DDBJ databases">
        <title>Luteimonas sp. M1R5S18.</title>
        <authorList>
            <person name="Sun J.-Q."/>
        </authorList>
    </citation>
    <scope>NUCLEOTIDE SEQUENCE [LARGE SCALE GENOMIC DNA]</scope>
    <source>
        <strain evidence="2 3">M1R5S18</strain>
    </source>
</reference>
<evidence type="ECO:0000313" key="2">
    <source>
        <dbReference type="EMBL" id="MDH5829833.1"/>
    </source>
</evidence>
<keyword evidence="3" id="KW-1185">Reference proteome</keyword>
<keyword evidence="1" id="KW-0732">Signal</keyword>
<dbReference type="PANTHER" id="PTHR33361:SF16">
    <property type="entry name" value="DUF885 DOMAIN-CONTAINING PROTEIN"/>
    <property type="match status" value="1"/>
</dbReference>
<gene>
    <name evidence="2" type="ORF">QFW80_04785</name>
</gene>
<evidence type="ECO:0000256" key="1">
    <source>
        <dbReference type="SAM" id="SignalP"/>
    </source>
</evidence>
<evidence type="ECO:0000313" key="3">
    <source>
        <dbReference type="Proteomes" id="UP001156831"/>
    </source>
</evidence>
<dbReference type="Pfam" id="PF05960">
    <property type="entry name" value="DUF885"/>
    <property type="match status" value="1"/>
</dbReference>
<feature type="chain" id="PRO_5045604578" evidence="1">
    <location>
        <begin position="26"/>
        <end position="623"/>
    </location>
</feature>